<comment type="similarity">
    <text evidence="2">Belongs to the KHG/KDPG aldolase family.</text>
</comment>
<evidence type="ECO:0000256" key="4">
    <source>
        <dbReference type="ARBA" id="ARBA00023239"/>
    </source>
</evidence>
<gene>
    <name evidence="6" type="ORF">AN964_04265</name>
</gene>
<proteinExistence type="inferred from homology"/>
<keyword evidence="5" id="KW-0119">Carbohydrate metabolism</keyword>
<evidence type="ECO:0000313" key="6">
    <source>
        <dbReference type="EMBL" id="KQL52810.1"/>
    </source>
</evidence>
<evidence type="ECO:0000256" key="1">
    <source>
        <dbReference type="ARBA" id="ARBA00004761"/>
    </source>
</evidence>
<dbReference type="CDD" id="cd00452">
    <property type="entry name" value="KDPG_aldolase"/>
    <property type="match status" value="1"/>
</dbReference>
<comment type="pathway">
    <text evidence="1">Carbohydrate acid metabolism.</text>
</comment>
<organism evidence="6 7">
    <name type="scientific">Heyndrickxia shackletonii</name>
    <dbReference type="NCBI Taxonomy" id="157838"/>
    <lineage>
        <taxon>Bacteria</taxon>
        <taxon>Bacillati</taxon>
        <taxon>Bacillota</taxon>
        <taxon>Bacilli</taxon>
        <taxon>Bacillales</taxon>
        <taxon>Bacillaceae</taxon>
        <taxon>Heyndrickxia</taxon>
    </lineage>
</organism>
<keyword evidence="7" id="KW-1185">Reference proteome</keyword>
<evidence type="ECO:0000256" key="3">
    <source>
        <dbReference type="ARBA" id="ARBA00011233"/>
    </source>
</evidence>
<protein>
    <submittedName>
        <fullName evidence="6">Ketohydroxyglutarate aldolase</fullName>
    </submittedName>
</protein>
<evidence type="ECO:0000313" key="7">
    <source>
        <dbReference type="Proteomes" id="UP000051888"/>
    </source>
</evidence>
<dbReference type="AlphaFoldDB" id="A0A0Q3WPV1"/>
<dbReference type="PANTHER" id="PTHR30246:SF1">
    <property type="entry name" value="2-DEHYDRO-3-DEOXY-6-PHOSPHOGALACTONATE ALDOLASE-RELATED"/>
    <property type="match status" value="1"/>
</dbReference>
<dbReference type="PATRIC" id="fig|157838.3.peg.949"/>
<sequence>MNKQSITQQLVEKKVVAVIRGKSGEEAGILSKAAIEGGIRVIELTYTTPQIEEAFKVLQHTDALIGAGSVLDAETARHAILNGAKFIVSPYFNEEVAILCNRYGIPYMPGCMTIREMGMALESGCDVLKLFPANHFDPSFIKSVNGPLPNVRIMPTGGINLSNLKNWLDAGAVAVGIGSDLNKAYQSGGYDAVVELSRKYIQKSEEKVEVS</sequence>
<evidence type="ECO:0000256" key="5">
    <source>
        <dbReference type="ARBA" id="ARBA00023277"/>
    </source>
</evidence>
<comment type="caution">
    <text evidence="6">The sequence shown here is derived from an EMBL/GenBank/DDBJ whole genome shotgun (WGS) entry which is preliminary data.</text>
</comment>
<dbReference type="NCBIfam" id="NF005119">
    <property type="entry name" value="PRK06552.1"/>
    <property type="match status" value="1"/>
</dbReference>
<dbReference type="Gene3D" id="3.20.20.70">
    <property type="entry name" value="Aldolase class I"/>
    <property type="match status" value="1"/>
</dbReference>
<name>A0A0Q3WPV1_9BACI</name>
<accession>A0A0Q3WPV1</accession>
<dbReference type="EMBL" id="LJJC01000004">
    <property type="protein sequence ID" value="KQL52810.1"/>
    <property type="molecule type" value="Genomic_DNA"/>
</dbReference>
<reference evidence="6 7" key="1">
    <citation type="submission" date="2015-09" db="EMBL/GenBank/DDBJ databases">
        <title>Genome sequencing project for genomic taxonomy and phylogenomics of Bacillus-like bacteria.</title>
        <authorList>
            <person name="Liu B."/>
            <person name="Wang J."/>
            <person name="Zhu Y."/>
            <person name="Liu G."/>
            <person name="Chen Q."/>
            <person name="Chen Z."/>
            <person name="Lan J."/>
            <person name="Che J."/>
            <person name="Ge C."/>
            <person name="Shi H."/>
            <person name="Pan Z."/>
            <person name="Liu X."/>
        </authorList>
    </citation>
    <scope>NUCLEOTIDE SEQUENCE [LARGE SCALE GENOMIC DNA]</scope>
    <source>
        <strain evidence="6 7">LMG 18435</strain>
    </source>
</reference>
<evidence type="ECO:0000256" key="2">
    <source>
        <dbReference type="ARBA" id="ARBA00006906"/>
    </source>
</evidence>
<dbReference type="Proteomes" id="UP000051888">
    <property type="component" value="Unassembled WGS sequence"/>
</dbReference>
<dbReference type="GO" id="GO:0016829">
    <property type="term" value="F:lyase activity"/>
    <property type="evidence" value="ECO:0007669"/>
    <property type="project" value="UniProtKB-KW"/>
</dbReference>
<dbReference type="InterPro" id="IPR000887">
    <property type="entry name" value="Aldlse_KDPG_KHG"/>
</dbReference>
<dbReference type="RefSeq" id="WP_055738517.1">
    <property type="nucleotide sequence ID" value="NZ_JAAIWL010000015.1"/>
</dbReference>
<dbReference type="Pfam" id="PF01081">
    <property type="entry name" value="Aldolase"/>
    <property type="match status" value="1"/>
</dbReference>
<dbReference type="NCBIfam" id="TIGR01182">
    <property type="entry name" value="eda"/>
    <property type="match status" value="1"/>
</dbReference>
<dbReference type="PANTHER" id="PTHR30246">
    <property type="entry name" value="2-KETO-3-DEOXY-6-PHOSPHOGLUCONATE ALDOLASE"/>
    <property type="match status" value="1"/>
</dbReference>
<comment type="subunit">
    <text evidence="3">Homotrimer.</text>
</comment>
<dbReference type="STRING" id="157838.AN964_04265"/>
<dbReference type="InterPro" id="IPR013785">
    <property type="entry name" value="Aldolase_TIM"/>
</dbReference>
<dbReference type="OrthoDB" id="9802667at2"/>
<keyword evidence="4" id="KW-0456">Lyase</keyword>
<dbReference type="SUPFAM" id="SSF51569">
    <property type="entry name" value="Aldolase"/>
    <property type="match status" value="1"/>
</dbReference>